<protein>
    <submittedName>
        <fullName evidence="1">Uncharacterized protein</fullName>
    </submittedName>
</protein>
<organism evidence="1 2">
    <name type="scientific">Sphingobium scionense</name>
    <dbReference type="NCBI Taxonomy" id="1404341"/>
    <lineage>
        <taxon>Bacteria</taxon>
        <taxon>Pseudomonadati</taxon>
        <taxon>Pseudomonadota</taxon>
        <taxon>Alphaproteobacteria</taxon>
        <taxon>Sphingomonadales</taxon>
        <taxon>Sphingomonadaceae</taxon>
        <taxon>Sphingobium</taxon>
    </lineage>
</organism>
<gene>
    <name evidence="1" type="ORF">GGQ90_005120</name>
</gene>
<sequence>MANARVSALPGRSSPSRFRLLVDGDIAPECDEIQKLLAQMAVLSLMEMQRKPLGRSASGRDGGGARVVNVGLPLPYEGVGKALRTSFSAPHDTLPDDMLALLAKLDQH</sequence>
<comment type="caution">
    <text evidence="1">The sequence shown here is derived from an EMBL/GenBank/DDBJ whole genome shotgun (WGS) entry which is preliminary data.</text>
</comment>
<name>A0A7W6LVN0_9SPHN</name>
<evidence type="ECO:0000313" key="1">
    <source>
        <dbReference type="EMBL" id="MBB4151308.1"/>
    </source>
</evidence>
<reference evidence="1 2" key="1">
    <citation type="submission" date="2020-08" db="EMBL/GenBank/DDBJ databases">
        <title>Genomic Encyclopedia of Type Strains, Phase IV (KMG-IV): sequencing the most valuable type-strain genomes for metagenomic binning, comparative biology and taxonomic classification.</title>
        <authorList>
            <person name="Goeker M."/>
        </authorList>
    </citation>
    <scope>NUCLEOTIDE SEQUENCE [LARGE SCALE GENOMIC DNA]</scope>
    <source>
        <strain evidence="1 2">DSM 19371</strain>
    </source>
</reference>
<evidence type="ECO:0000313" key="2">
    <source>
        <dbReference type="Proteomes" id="UP000590524"/>
    </source>
</evidence>
<accession>A0A7W6LVN0</accession>
<dbReference type="EMBL" id="JACIEU010000034">
    <property type="protein sequence ID" value="MBB4151308.1"/>
    <property type="molecule type" value="Genomic_DNA"/>
</dbReference>
<dbReference type="RefSeq" id="WP_246428435.1">
    <property type="nucleotide sequence ID" value="NZ_JACIEU010000034.1"/>
</dbReference>
<keyword evidence="2" id="KW-1185">Reference proteome</keyword>
<dbReference type="Proteomes" id="UP000590524">
    <property type="component" value="Unassembled WGS sequence"/>
</dbReference>
<proteinExistence type="predicted"/>
<dbReference type="AlphaFoldDB" id="A0A7W6LVN0"/>